<protein>
    <recommendedName>
        <fullName evidence="5">Ubiquitin-like protease family profile domain-containing protein</fullName>
    </recommendedName>
</protein>
<dbReference type="EMBL" id="MU839853">
    <property type="protein sequence ID" value="KAK1749718.1"/>
    <property type="molecule type" value="Genomic_DNA"/>
</dbReference>
<gene>
    <name evidence="6" type="ORF">QBC47DRAFT_440079</name>
</gene>
<dbReference type="InterPro" id="IPR038765">
    <property type="entry name" value="Papain-like_cys_pep_sf"/>
</dbReference>
<feature type="domain" description="Ubiquitin-like protease family profile" evidence="5">
    <location>
        <begin position="395"/>
        <end position="555"/>
    </location>
</feature>
<comment type="caution">
    <text evidence="6">The sequence shown here is derived from an EMBL/GenBank/DDBJ whole genome shotgun (WGS) entry which is preliminary data.</text>
</comment>
<evidence type="ECO:0000259" key="5">
    <source>
        <dbReference type="PROSITE" id="PS50600"/>
    </source>
</evidence>
<feature type="compositionally biased region" description="Basic and acidic residues" evidence="4">
    <location>
        <begin position="239"/>
        <end position="250"/>
    </location>
</feature>
<proteinExistence type="inferred from homology"/>
<dbReference type="AlphaFoldDB" id="A0AAJ0B3I4"/>
<evidence type="ECO:0000313" key="6">
    <source>
        <dbReference type="EMBL" id="KAK1749718.1"/>
    </source>
</evidence>
<dbReference type="GO" id="GO:0008234">
    <property type="term" value="F:cysteine-type peptidase activity"/>
    <property type="evidence" value="ECO:0007669"/>
    <property type="project" value="InterPro"/>
</dbReference>
<feature type="region of interest" description="Disordered" evidence="4">
    <location>
        <begin position="347"/>
        <end position="367"/>
    </location>
</feature>
<evidence type="ECO:0000256" key="3">
    <source>
        <dbReference type="ARBA" id="ARBA00022801"/>
    </source>
</evidence>
<evidence type="ECO:0000256" key="1">
    <source>
        <dbReference type="ARBA" id="ARBA00005234"/>
    </source>
</evidence>
<dbReference type="Pfam" id="PF02902">
    <property type="entry name" value="Peptidase_C48"/>
    <property type="match status" value="1"/>
</dbReference>
<reference evidence="6" key="1">
    <citation type="submission" date="2023-06" db="EMBL/GenBank/DDBJ databases">
        <title>Genome-scale phylogeny and comparative genomics of the fungal order Sordariales.</title>
        <authorList>
            <consortium name="Lawrence Berkeley National Laboratory"/>
            <person name="Hensen N."/>
            <person name="Bonometti L."/>
            <person name="Westerberg I."/>
            <person name="Brannstrom I.O."/>
            <person name="Guillou S."/>
            <person name="Cros-Aarteil S."/>
            <person name="Calhoun S."/>
            <person name="Haridas S."/>
            <person name="Kuo A."/>
            <person name="Mondo S."/>
            <person name="Pangilinan J."/>
            <person name="Riley R."/>
            <person name="Labutti K."/>
            <person name="Andreopoulos B."/>
            <person name="Lipzen A."/>
            <person name="Chen C."/>
            <person name="Yanf M."/>
            <person name="Daum C."/>
            <person name="Ng V."/>
            <person name="Clum A."/>
            <person name="Steindorff A."/>
            <person name="Ohm R."/>
            <person name="Martin F."/>
            <person name="Silar P."/>
            <person name="Natvig D."/>
            <person name="Lalanne C."/>
            <person name="Gautier V."/>
            <person name="Ament-Velasquez S.L."/>
            <person name="Kruys A."/>
            <person name="Hutchinson M.I."/>
            <person name="Powell A.J."/>
            <person name="Barry K."/>
            <person name="Miller A.N."/>
            <person name="Grigoriev I.V."/>
            <person name="Debuchy R."/>
            <person name="Gladieux P."/>
            <person name="Thoren M.H."/>
            <person name="Johannesson H."/>
        </authorList>
    </citation>
    <scope>NUCLEOTIDE SEQUENCE</scope>
    <source>
        <strain evidence="6">PSN4</strain>
    </source>
</reference>
<comment type="similarity">
    <text evidence="1">Belongs to the peptidase C48 family.</text>
</comment>
<dbReference type="Gene3D" id="3.40.395.10">
    <property type="entry name" value="Adenoviral Proteinase, Chain A"/>
    <property type="match status" value="1"/>
</dbReference>
<organism evidence="6 7">
    <name type="scientific">Echria macrotheca</name>
    <dbReference type="NCBI Taxonomy" id="438768"/>
    <lineage>
        <taxon>Eukaryota</taxon>
        <taxon>Fungi</taxon>
        <taxon>Dikarya</taxon>
        <taxon>Ascomycota</taxon>
        <taxon>Pezizomycotina</taxon>
        <taxon>Sordariomycetes</taxon>
        <taxon>Sordariomycetidae</taxon>
        <taxon>Sordariales</taxon>
        <taxon>Schizotheciaceae</taxon>
        <taxon>Echria</taxon>
    </lineage>
</organism>
<dbReference type="GO" id="GO:0006508">
    <property type="term" value="P:proteolysis"/>
    <property type="evidence" value="ECO:0007669"/>
    <property type="project" value="UniProtKB-KW"/>
</dbReference>
<dbReference type="Proteomes" id="UP001239445">
    <property type="component" value="Unassembled WGS sequence"/>
</dbReference>
<sequence>MHQATATFFASATRDAMGSEAAQSRQDLLLTLNKFSLSNPEANAGLRDTIRRLWDECVATFPAPAHPTDFNFTPPVWALDHVLPDVLAFLASVLHRSAIDSLSQGQRRKLGAVAKTFGLAPDVLFFLLFPFHSDVLGETAYRSLTTARLRRADIQLRDILVSVQKSFDDLVRFEPPDARKKHLFLSLLSPIIKDICPEAWKDWNSNRARTRITAASETPPSPEQTPSLPDRSTVSSPENAREESHPRDLPEPPSPFSYRRPNRSPTPDLLEDADPETPSPVAIKERITGSMVNNGMSSEVASAVRGGGETFTLLSTPQPRPQPQGLQETIVLNNRVESPLNGRIPGSSSHSALGSIAPTPRKPGPFADLQDVTARKRARAQFELDNDNGYGTTNGRPTLEDLKCLAEETWLNDVVVNAAVSDLINWVFGHGNRVCFIDSLTPRAKALSEGGGLRLKHKLHSQDIIYFPTHDSARRHWLLYRCVRRQATGSDPTWTLEKYDSLPPSNDARQDPNHDITNFLSNHGITCPGIVDIPCSRQNNIYDCGLYVIAYVHCLLHGLPVTFEELDSRNARLHLLQSIRTPQAPSLLVVPNQGANLALLWKTARHCKGMLGSTALKSIACLGVSEMMYLRAWEAEYAQARYWAIASGLNNVRARHHSLADVRPNSPESLPQKQRRLAAELLATFDACPPTEDMTRMLRATVGTAVGIWEAREGVSSSAQHTENHANALQRVVWMLVAKKMGDRLTYAAEITKDMRVYALRLVQSHR</sequence>
<dbReference type="SUPFAM" id="SSF54001">
    <property type="entry name" value="Cysteine proteinases"/>
    <property type="match status" value="1"/>
</dbReference>
<accession>A0AAJ0B3I4</accession>
<name>A0AAJ0B3I4_9PEZI</name>
<keyword evidence="7" id="KW-1185">Reference proteome</keyword>
<dbReference type="InterPro" id="IPR003653">
    <property type="entry name" value="Peptidase_C48_C"/>
</dbReference>
<keyword evidence="2" id="KW-0645">Protease</keyword>
<evidence type="ECO:0000313" key="7">
    <source>
        <dbReference type="Proteomes" id="UP001239445"/>
    </source>
</evidence>
<evidence type="ECO:0000256" key="2">
    <source>
        <dbReference type="ARBA" id="ARBA00022670"/>
    </source>
</evidence>
<evidence type="ECO:0000256" key="4">
    <source>
        <dbReference type="SAM" id="MobiDB-lite"/>
    </source>
</evidence>
<dbReference type="PROSITE" id="PS50600">
    <property type="entry name" value="ULP_PROTEASE"/>
    <property type="match status" value="1"/>
</dbReference>
<feature type="region of interest" description="Disordered" evidence="4">
    <location>
        <begin position="212"/>
        <end position="281"/>
    </location>
</feature>
<keyword evidence="3" id="KW-0378">Hydrolase</keyword>
<dbReference type="GO" id="GO:0019783">
    <property type="term" value="F:ubiquitin-like protein peptidase activity"/>
    <property type="evidence" value="ECO:0007669"/>
    <property type="project" value="UniProtKB-ARBA"/>
</dbReference>